<dbReference type="AlphaFoldDB" id="A0A517W0J9"/>
<dbReference type="InterPro" id="IPR029063">
    <property type="entry name" value="SAM-dependent_MTases_sf"/>
</dbReference>
<dbReference type="RefSeq" id="WP_197998554.1">
    <property type="nucleotide sequence ID" value="NZ_CP037920.1"/>
</dbReference>
<dbReference type="CDD" id="cd02440">
    <property type="entry name" value="AdoMet_MTases"/>
    <property type="match status" value="1"/>
</dbReference>
<dbReference type="Gene3D" id="3.40.50.150">
    <property type="entry name" value="Vaccinia Virus protein VP39"/>
    <property type="match status" value="1"/>
</dbReference>
<gene>
    <name evidence="2" type="ORF">V144x_42890</name>
</gene>
<dbReference type="GO" id="GO:0008168">
    <property type="term" value="F:methyltransferase activity"/>
    <property type="evidence" value="ECO:0007669"/>
    <property type="project" value="UniProtKB-KW"/>
</dbReference>
<keyword evidence="2" id="KW-0808">Transferase</keyword>
<name>A0A517W0J9_9PLAN</name>
<dbReference type="EMBL" id="CP037920">
    <property type="protein sequence ID" value="QDT98781.1"/>
    <property type="molecule type" value="Genomic_DNA"/>
</dbReference>
<accession>A0A517W0J9</accession>
<proteinExistence type="predicted"/>
<feature type="domain" description="Methyltransferase" evidence="1">
    <location>
        <begin position="42"/>
        <end position="141"/>
    </location>
</feature>
<keyword evidence="2" id="KW-0489">Methyltransferase</keyword>
<dbReference type="Pfam" id="PF13649">
    <property type="entry name" value="Methyltransf_25"/>
    <property type="match status" value="1"/>
</dbReference>
<dbReference type="Proteomes" id="UP000318704">
    <property type="component" value="Chromosome"/>
</dbReference>
<organism evidence="2 3">
    <name type="scientific">Gimesia aquarii</name>
    <dbReference type="NCBI Taxonomy" id="2527964"/>
    <lineage>
        <taxon>Bacteria</taxon>
        <taxon>Pseudomonadati</taxon>
        <taxon>Planctomycetota</taxon>
        <taxon>Planctomycetia</taxon>
        <taxon>Planctomycetales</taxon>
        <taxon>Planctomycetaceae</taxon>
        <taxon>Gimesia</taxon>
    </lineage>
</organism>
<dbReference type="InterPro" id="IPR041698">
    <property type="entry name" value="Methyltransf_25"/>
</dbReference>
<evidence type="ECO:0000313" key="2">
    <source>
        <dbReference type="EMBL" id="QDT98781.1"/>
    </source>
</evidence>
<evidence type="ECO:0000259" key="1">
    <source>
        <dbReference type="Pfam" id="PF13649"/>
    </source>
</evidence>
<protein>
    <submittedName>
        <fullName evidence="2">Methyltransferase domain protein</fullName>
    </submittedName>
</protein>
<reference evidence="2 3" key="1">
    <citation type="submission" date="2019-03" db="EMBL/GenBank/DDBJ databases">
        <title>Deep-cultivation of Planctomycetes and their phenomic and genomic characterization uncovers novel biology.</title>
        <authorList>
            <person name="Wiegand S."/>
            <person name="Jogler M."/>
            <person name="Boedeker C."/>
            <person name="Pinto D."/>
            <person name="Vollmers J."/>
            <person name="Rivas-Marin E."/>
            <person name="Kohn T."/>
            <person name="Peeters S.H."/>
            <person name="Heuer A."/>
            <person name="Rast P."/>
            <person name="Oberbeckmann S."/>
            <person name="Bunk B."/>
            <person name="Jeske O."/>
            <person name="Meyerdierks A."/>
            <person name="Storesund J.E."/>
            <person name="Kallscheuer N."/>
            <person name="Luecker S."/>
            <person name="Lage O.M."/>
            <person name="Pohl T."/>
            <person name="Merkel B.J."/>
            <person name="Hornburger P."/>
            <person name="Mueller R.-W."/>
            <person name="Bruemmer F."/>
            <person name="Labrenz M."/>
            <person name="Spormann A.M."/>
            <person name="Op den Camp H."/>
            <person name="Overmann J."/>
            <person name="Amann R."/>
            <person name="Jetten M.S.M."/>
            <person name="Mascher T."/>
            <person name="Medema M.H."/>
            <person name="Devos D.P."/>
            <person name="Kaster A.-K."/>
            <person name="Ovreas L."/>
            <person name="Rohde M."/>
            <person name="Galperin M.Y."/>
            <person name="Jogler C."/>
        </authorList>
    </citation>
    <scope>NUCLEOTIDE SEQUENCE [LARGE SCALE GENOMIC DNA]</scope>
    <source>
        <strain evidence="2 3">V144</strain>
    </source>
</reference>
<dbReference type="KEGG" id="gaw:V144x_42890"/>
<dbReference type="GO" id="GO:0032259">
    <property type="term" value="P:methylation"/>
    <property type="evidence" value="ECO:0007669"/>
    <property type="project" value="UniProtKB-KW"/>
</dbReference>
<sequence length="200" mass="22250">MIHPFLQGFFENPKQVASLVPSSSYLQNKLSSLPCFQTAQFVVELGPGTGGTTAALLRAIPRSSCLLCVEIVSDFVDQLRQLSDKRLYVEEGSAFDLEILLKHYDFPPPDVIVSGVPFSNMTSAEGRKLIESIHSVLAPGGTFVTYQFRNRVCELAENYFGSPQNKSFVLWNIPPLGIYQWKKTPAIPSRKEAYNSQTTI</sequence>
<dbReference type="SUPFAM" id="SSF53335">
    <property type="entry name" value="S-adenosyl-L-methionine-dependent methyltransferases"/>
    <property type="match status" value="1"/>
</dbReference>
<evidence type="ECO:0000313" key="3">
    <source>
        <dbReference type="Proteomes" id="UP000318704"/>
    </source>
</evidence>